<dbReference type="AlphaFoldDB" id="A0AAV7NKL4"/>
<evidence type="ECO:0000313" key="1">
    <source>
        <dbReference type="EMBL" id="KAJ1116633.1"/>
    </source>
</evidence>
<evidence type="ECO:0000313" key="2">
    <source>
        <dbReference type="Proteomes" id="UP001066276"/>
    </source>
</evidence>
<keyword evidence="2" id="KW-1185">Reference proteome</keyword>
<gene>
    <name evidence="1" type="ORF">NDU88_004839</name>
</gene>
<reference evidence="1" key="1">
    <citation type="journal article" date="2022" name="bioRxiv">
        <title>Sequencing and chromosome-scale assembly of the giantPleurodeles waltlgenome.</title>
        <authorList>
            <person name="Brown T."/>
            <person name="Elewa A."/>
            <person name="Iarovenko S."/>
            <person name="Subramanian E."/>
            <person name="Araus A.J."/>
            <person name="Petzold A."/>
            <person name="Susuki M."/>
            <person name="Suzuki K.-i.T."/>
            <person name="Hayashi T."/>
            <person name="Toyoda A."/>
            <person name="Oliveira C."/>
            <person name="Osipova E."/>
            <person name="Leigh N.D."/>
            <person name="Simon A."/>
            <person name="Yun M.H."/>
        </authorList>
    </citation>
    <scope>NUCLEOTIDE SEQUENCE</scope>
    <source>
        <strain evidence="1">20211129_DDA</strain>
        <tissue evidence="1">Liver</tissue>
    </source>
</reference>
<comment type="caution">
    <text evidence="1">The sequence shown here is derived from an EMBL/GenBank/DDBJ whole genome shotgun (WGS) entry which is preliminary data.</text>
</comment>
<protein>
    <submittedName>
        <fullName evidence="1">Uncharacterized protein</fullName>
    </submittedName>
</protein>
<name>A0AAV7NKL4_PLEWA</name>
<proteinExistence type="predicted"/>
<organism evidence="1 2">
    <name type="scientific">Pleurodeles waltl</name>
    <name type="common">Iberian ribbed newt</name>
    <dbReference type="NCBI Taxonomy" id="8319"/>
    <lineage>
        <taxon>Eukaryota</taxon>
        <taxon>Metazoa</taxon>
        <taxon>Chordata</taxon>
        <taxon>Craniata</taxon>
        <taxon>Vertebrata</taxon>
        <taxon>Euteleostomi</taxon>
        <taxon>Amphibia</taxon>
        <taxon>Batrachia</taxon>
        <taxon>Caudata</taxon>
        <taxon>Salamandroidea</taxon>
        <taxon>Salamandridae</taxon>
        <taxon>Pleurodelinae</taxon>
        <taxon>Pleurodeles</taxon>
    </lineage>
</organism>
<accession>A0AAV7NKL4</accession>
<dbReference type="Proteomes" id="UP001066276">
    <property type="component" value="Chromosome 8"/>
</dbReference>
<dbReference type="EMBL" id="JANPWB010000012">
    <property type="protein sequence ID" value="KAJ1116633.1"/>
    <property type="molecule type" value="Genomic_DNA"/>
</dbReference>
<sequence>MFIPFKLRSTKNISQINHPSADPIMPSHLSSPTAVPRRSGFLAHLARVRKTEPRRTASCERLRCPCI</sequence>